<dbReference type="AlphaFoldDB" id="A0AAV4LXH1"/>
<keyword evidence="2" id="KW-1185">Reference proteome</keyword>
<reference evidence="1 2" key="1">
    <citation type="submission" date="2021-06" db="EMBL/GenBank/DDBJ databases">
        <title>Genome sequence of Babesia caballi.</title>
        <authorList>
            <person name="Yamagishi J."/>
            <person name="Kidaka T."/>
            <person name="Ochi A."/>
        </authorList>
    </citation>
    <scope>NUCLEOTIDE SEQUENCE [LARGE SCALE GENOMIC DNA]</scope>
    <source>
        <strain evidence="1">USDA-D6B2</strain>
    </source>
</reference>
<dbReference type="RefSeq" id="XP_067716942.1">
    <property type="nucleotide sequence ID" value="XM_067860841.1"/>
</dbReference>
<protein>
    <submittedName>
        <fullName evidence="1">Variant erythrocyte surface antigen-1 family protein</fullName>
    </submittedName>
</protein>
<dbReference type="EMBL" id="BPLF01000003">
    <property type="protein sequence ID" value="GIX64873.1"/>
    <property type="molecule type" value="Genomic_DNA"/>
</dbReference>
<name>A0AAV4LXH1_BABCB</name>
<dbReference type="GeneID" id="94196354"/>
<gene>
    <name evidence="1" type="ORF">BcabD6B2_43080</name>
</gene>
<sequence>MLADGLQQFIGYDKTGGKIKPEKGIAVSNLPVERLRDSVLMFIGPFLGVLRYTHPELKNKYATQLGNAVEACKKGVGCGKTGFDEALAEVQTELQKVSVLSGGINEVLNKVKAVEQLKSQSNVNEFATKVKDYFNGVLGKVEKDNSFTGQAETAKQQIRTLTDHLGTLVENVGSQKDSLPINVGQSNVGNQTGLKEHIDEIYKAGSGTLTALRNAFIKLSSSQHKAAYALSAAAYNGANLFVTVLQTDYTSYYKGARWDQVSGGNQPQTCAKIFLACLPLILNGLSYFYWKCSDRGGWKTMTLGSPESKAFMGLTSIGSNRVKSGLTGSDVLSKAFQKFEEFKTAANGSSTSYADFLKKFKGNSLTTLQSTSTTANGNDYFLSGLYLCSTSYFRHQHQKKAATPEEGSNSQAAVIHQRDALLADGPDRYSSVWGSPGAYP</sequence>
<evidence type="ECO:0000313" key="2">
    <source>
        <dbReference type="Proteomes" id="UP001497744"/>
    </source>
</evidence>
<comment type="caution">
    <text evidence="1">The sequence shown here is derived from an EMBL/GenBank/DDBJ whole genome shotgun (WGS) entry which is preliminary data.</text>
</comment>
<organism evidence="1 2">
    <name type="scientific">Babesia caballi</name>
    <dbReference type="NCBI Taxonomy" id="5871"/>
    <lineage>
        <taxon>Eukaryota</taxon>
        <taxon>Sar</taxon>
        <taxon>Alveolata</taxon>
        <taxon>Apicomplexa</taxon>
        <taxon>Aconoidasida</taxon>
        <taxon>Piroplasmida</taxon>
        <taxon>Babesiidae</taxon>
        <taxon>Babesia</taxon>
    </lineage>
</organism>
<proteinExistence type="predicted"/>
<evidence type="ECO:0000313" key="1">
    <source>
        <dbReference type="EMBL" id="GIX64873.1"/>
    </source>
</evidence>
<accession>A0AAV4LXH1</accession>
<dbReference type="Proteomes" id="UP001497744">
    <property type="component" value="Unassembled WGS sequence"/>
</dbReference>